<feature type="transmembrane region" description="Helical" evidence="1">
    <location>
        <begin position="6"/>
        <end position="22"/>
    </location>
</feature>
<dbReference type="STRING" id="272627.CCC_02878"/>
<dbReference type="GO" id="GO:0016301">
    <property type="term" value="F:kinase activity"/>
    <property type="evidence" value="ECO:0007669"/>
    <property type="project" value="UniProtKB-KW"/>
</dbReference>
<keyword evidence="2" id="KW-0808">Transferase</keyword>
<dbReference type="Proteomes" id="UP000031971">
    <property type="component" value="Unassembled WGS sequence"/>
</dbReference>
<proteinExistence type="predicted"/>
<feature type="transmembrane region" description="Helical" evidence="1">
    <location>
        <begin position="51"/>
        <end position="73"/>
    </location>
</feature>
<protein>
    <submittedName>
        <fullName evidence="2">Thymidylate kinase</fullName>
    </submittedName>
</protein>
<dbReference type="EMBL" id="JXSL01000020">
    <property type="protein sequence ID" value="KIM00090.1"/>
    <property type="molecule type" value="Genomic_DNA"/>
</dbReference>
<name>A0A0C2YK27_PARME</name>
<keyword evidence="1" id="KW-1133">Transmembrane helix</keyword>
<keyword evidence="2" id="KW-0418">Kinase</keyword>
<gene>
    <name evidence="2" type="ORF">CCC_02878</name>
</gene>
<feature type="transmembrane region" description="Helical" evidence="1">
    <location>
        <begin position="85"/>
        <end position="106"/>
    </location>
</feature>
<keyword evidence="3" id="KW-1185">Reference proteome</keyword>
<sequence>MFSTSLLNMLLSVLTLSIYRFWGKTNVRRQLWGAVRAWGDPLEYTGTGKELFIGFLIVLFAIYLPLVGGFAWAQVMLVSGNPLGALLLSGLYLLTVMLVSVGLYRARRYQMSRTVWRGIRGGQTGSGWSYALRTLVVWIAVPLSLGWAWPWGEMWLANYRFNNTTFGDRHFKCDATASGLYGRFTLVWFSGLIFVVAAGILAVGAASLVEQGEMDETTAAVAFALVLVPLAVLTMALPSAWYRAGFYRNLAAGTEFEGSRFSVDIRAWGLIGLVAGNMLISLFSLGVLRPMASLRTFRYGCSVIGVEGEPDFAKVLRAEDTGPSTGEGLVAVLDGAGEF</sequence>
<feature type="transmembrane region" description="Helical" evidence="1">
    <location>
        <begin position="267"/>
        <end position="288"/>
    </location>
</feature>
<keyword evidence="1" id="KW-0812">Transmembrane</keyword>
<reference evidence="2 3" key="1">
    <citation type="submission" date="2015-01" db="EMBL/GenBank/DDBJ databases">
        <title>Genome Sequence of Magnetospirillum magnetotacticum Strain MS-1.</title>
        <authorList>
            <person name="Marinov G.K."/>
            <person name="Smalley M.D."/>
            <person name="DeSalvo G."/>
        </authorList>
    </citation>
    <scope>NUCLEOTIDE SEQUENCE [LARGE SCALE GENOMIC DNA]</scope>
    <source>
        <strain evidence="2 3">MS-1</strain>
    </source>
</reference>
<comment type="caution">
    <text evidence="2">The sequence shown here is derived from an EMBL/GenBank/DDBJ whole genome shotgun (WGS) entry which is preliminary data.</text>
</comment>
<feature type="transmembrane region" description="Helical" evidence="1">
    <location>
        <begin position="127"/>
        <end position="149"/>
    </location>
</feature>
<keyword evidence="1" id="KW-0472">Membrane</keyword>
<accession>A0A0C2YK27</accession>
<evidence type="ECO:0000256" key="1">
    <source>
        <dbReference type="SAM" id="Phobius"/>
    </source>
</evidence>
<dbReference type="InterPro" id="IPR010295">
    <property type="entry name" value="DUF898"/>
</dbReference>
<organism evidence="2 3">
    <name type="scientific">Paramagnetospirillum magnetotacticum MS-1</name>
    <dbReference type="NCBI Taxonomy" id="272627"/>
    <lineage>
        <taxon>Bacteria</taxon>
        <taxon>Pseudomonadati</taxon>
        <taxon>Pseudomonadota</taxon>
        <taxon>Alphaproteobacteria</taxon>
        <taxon>Rhodospirillales</taxon>
        <taxon>Magnetospirillaceae</taxon>
        <taxon>Paramagnetospirillum</taxon>
    </lineage>
</organism>
<evidence type="ECO:0000313" key="3">
    <source>
        <dbReference type="Proteomes" id="UP000031971"/>
    </source>
</evidence>
<feature type="transmembrane region" description="Helical" evidence="1">
    <location>
        <begin position="221"/>
        <end position="241"/>
    </location>
</feature>
<dbReference type="AlphaFoldDB" id="A0A0C2YK27"/>
<feature type="transmembrane region" description="Helical" evidence="1">
    <location>
        <begin position="186"/>
        <end position="209"/>
    </location>
</feature>
<evidence type="ECO:0000313" key="2">
    <source>
        <dbReference type="EMBL" id="KIM00090.1"/>
    </source>
</evidence>
<dbReference type="Pfam" id="PF05987">
    <property type="entry name" value="DUF898"/>
    <property type="match status" value="1"/>
</dbReference>